<proteinExistence type="predicted"/>
<gene>
    <name evidence="2" type="ORF">L21SP5_00939</name>
</gene>
<name>A0A0S2HX53_9BACT</name>
<dbReference type="RefSeq" id="WP_057952139.1">
    <property type="nucleotide sequence ID" value="NZ_CP013118.1"/>
</dbReference>
<sequence>MKKILTIFSITIISLFLLSLFGWMVYQISNKNKEFGIFTEPVKFMYKFPNLFKESVKEVKTLPKTFIPTDKNFKPVNKLKSDLLVLTTYTNAKKSREVALMNLKNDSILKKWTIKKQFKPHTRIKHTMLHPDGSLIYQLFSKPFNGLYKIDSAGNQIWRQKNLTFHHSINLDKDGNIWACTRKHPWKYSGKYQLGNFFVYYNDHSITKIDGKTGEVLFNKSITELLKENDLANYALKSSKPEDPFHLNDVQPALKTNPYYQKDDVFISLRNIHMILHYRPSTNKIINTLTGPFVNQHDIDILNDSTLVMFNNNTFVDVKRESKKQHIEKGLVNLGKFTSNIVSYNFKTGSFSVIGDSVFKKNKIYTYTEGLVEFINPNTYFVEEQNSGLLWVIKDDDVIYKNVFKSQHKGYHHLPNWTRIIKD</sequence>
<dbReference type="OrthoDB" id="264813at2"/>
<evidence type="ECO:0000313" key="3">
    <source>
        <dbReference type="Proteomes" id="UP000064893"/>
    </source>
</evidence>
<dbReference type="EMBL" id="CP013118">
    <property type="protein sequence ID" value="ALO14606.1"/>
    <property type="molecule type" value="Genomic_DNA"/>
</dbReference>
<keyword evidence="1" id="KW-0812">Transmembrane</keyword>
<keyword evidence="3" id="KW-1185">Reference proteome</keyword>
<reference evidence="2 3" key="1">
    <citation type="submission" date="2015-11" db="EMBL/GenBank/DDBJ databases">
        <title>Description and complete genome sequence of a novel strain predominating in hypersaline microbial mats and representing a new family of the Bacteriodetes phylum.</title>
        <authorList>
            <person name="Spring S."/>
            <person name="Bunk B."/>
            <person name="Sproer C."/>
            <person name="Klenk H.-P."/>
        </authorList>
    </citation>
    <scope>NUCLEOTIDE SEQUENCE [LARGE SCALE GENOMIC DNA]</scope>
    <source>
        <strain evidence="2 3">L21-Spi-D4</strain>
    </source>
</reference>
<evidence type="ECO:0000256" key="1">
    <source>
        <dbReference type="SAM" id="Phobius"/>
    </source>
</evidence>
<dbReference type="AlphaFoldDB" id="A0A0S2HX53"/>
<dbReference type="Pfam" id="PF14269">
    <property type="entry name" value="Arylsulfotran_2"/>
    <property type="match status" value="1"/>
</dbReference>
<dbReference type="STRING" id="1307839.L21SP5_00939"/>
<dbReference type="SUPFAM" id="SSF63829">
    <property type="entry name" value="Calcium-dependent phosphotriesterase"/>
    <property type="match status" value="1"/>
</dbReference>
<evidence type="ECO:0000313" key="2">
    <source>
        <dbReference type="EMBL" id="ALO14606.1"/>
    </source>
</evidence>
<evidence type="ECO:0008006" key="4">
    <source>
        <dbReference type="Google" id="ProtNLM"/>
    </source>
</evidence>
<feature type="transmembrane region" description="Helical" evidence="1">
    <location>
        <begin position="7"/>
        <end position="26"/>
    </location>
</feature>
<dbReference type="Proteomes" id="UP000064893">
    <property type="component" value="Chromosome"/>
</dbReference>
<dbReference type="KEGG" id="blq:L21SP5_00939"/>
<protein>
    <recommendedName>
        <fullName evidence="4">Arylsulfotransferase (ASST)</fullName>
    </recommendedName>
</protein>
<organism evidence="2 3">
    <name type="scientific">Salinivirga cyanobacteriivorans</name>
    <dbReference type="NCBI Taxonomy" id="1307839"/>
    <lineage>
        <taxon>Bacteria</taxon>
        <taxon>Pseudomonadati</taxon>
        <taxon>Bacteroidota</taxon>
        <taxon>Bacteroidia</taxon>
        <taxon>Bacteroidales</taxon>
        <taxon>Salinivirgaceae</taxon>
        <taxon>Salinivirga</taxon>
    </lineage>
</organism>
<keyword evidence="1" id="KW-0472">Membrane</keyword>
<dbReference type="InterPro" id="IPR039535">
    <property type="entry name" value="ASST-like"/>
</dbReference>
<accession>A0A0S2HX53</accession>
<keyword evidence="1" id="KW-1133">Transmembrane helix</keyword>